<reference evidence="9" key="3">
    <citation type="submission" date="2017-03" db="EMBL/GenBank/DDBJ databases">
        <authorList>
            <person name="Dastager S.G."/>
            <person name="Neurgaonkar P.S."/>
            <person name="Dharne M.S."/>
        </authorList>
    </citation>
    <scope>NUCLEOTIDE SEQUENCE</scope>
    <source>
        <strain evidence="9">DSM 25145</strain>
    </source>
</reference>
<feature type="domain" description="RecX second three-helical" evidence="6">
    <location>
        <begin position="108"/>
        <end position="146"/>
    </location>
</feature>
<dbReference type="InterPro" id="IPR053925">
    <property type="entry name" value="RecX_HTH_3rd"/>
</dbReference>
<dbReference type="InterPro" id="IPR036388">
    <property type="entry name" value="WH-like_DNA-bd_sf"/>
</dbReference>
<dbReference type="Pfam" id="PF21981">
    <property type="entry name" value="RecX_HTH3"/>
    <property type="match status" value="1"/>
</dbReference>
<evidence type="ECO:0000313" key="11">
    <source>
        <dbReference type="Proteomes" id="UP000186385"/>
    </source>
</evidence>
<dbReference type="GO" id="GO:0005737">
    <property type="term" value="C:cytoplasm"/>
    <property type="evidence" value="ECO:0007669"/>
    <property type="project" value="UniProtKB-SubCell"/>
</dbReference>
<comment type="subcellular location">
    <subcellularLocation>
        <location evidence="1 5">Cytoplasm</location>
    </subcellularLocation>
</comment>
<dbReference type="HAMAP" id="MF_01114">
    <property type="entry name" value="RecX"/>
    <property type="match status" value="1"/>
</dbReference>
<dbReference type="Pfam" id="PF02631">
    <property type="entry name" value="RecX_HTH2"/>
    <property type="match status" value="1"/>
</dbReference>
<organism evidence="10 11">
    <name type="scientific">Domibacillus enclensis</name>
    <dbReference type="NCBI Taxonomy" id="1017273"/>
    <lineage>
        <taxon>Bacteria</taxon>
        <taxon>Bacillati</taxon>
        <taxon>Bacillota</taxon>
        <taxon>Bacilli</taxon>
        <taxon>Bacillales</taxon>
        <taxon>Bacillaceae</taxon>
        <taxon>Domibacillus</taxon>
    </lineage>
</organism>
<dbReference type="PANTHER" id="PTHR33602:SF1">
    <property type="entry name" value="REGULATORY PROTEIN RECX FAMILY PROTEIN"/>
    <property type="match status" value="1"/>
</dbReference>
<dbReference type="EMBL" id="MWSK01000004">
    <property type="protein sequence ID" value="OXS78115.1"/>
    <property type="molecule type" value="Genomic_DNA"/>
</dbReference>
<evidence type="ECO:0000313" key="9">
    <source>
        <dbReference type="EMBL" id="OXS78115.1"/>
    </source>
</evidence>
<dbReference type="NCBIfam" id="NF010733">
    <property type="entry name" value="PRK14135.1"/>
    <property type="match status" value="1"/>
</dbReference>
<evidence type="ECO:0000256" key="2">
    <source>
        <dbReference type="ARBA" id="ARBA00009695"/>
    </source>
</evidence>
<evidence type="ECO:0000259" key="8">
    <source>
        <dbReference type="Pfam" id="PF21982"/>
    </source>
</evidence>
<dbReference type="Proteomes" id="UP000215545">
    <property type="component" value="Unassembled WGS sequence"/>
</dbReference>
<feature type="domain" description="RecX first three-helical" evidence="8">
    <location>
        <begin position="64"/>
        <end position="101"/>
    </location>
</feature>
<gene>
    <name evidence="5" type="primary">recX</name>
    <name evidence="9" type="ORF">B1B05_11000</name>
    <name evidence="10" type="ORF">SAMN05443094_104370</name>
</gene>
<dbReference type="InterPro" id="IPR053926">
    <property type="entry name" value="RecX_HTH_1st"/>
</dbReference>
<dbReference type="AlphaFoldDB" id="A0A1N6X4Z7"/>
<name>A0A1N6X4Z7_9BACI</name>
<dbReference type="STRING" id="1017273.SAMN05443094_104370"/>
<dbReference type="Gene3D" id="1.10.10.10">
    <property type="entry name" value="Winged helix-like DNA-binding domain superfamily/Winged helix DNA-binding domain"/>
    <property type="match status" value="4"/>
</dbReference>
<dbReference type="OrthoDB" id="5421057at2"/>
<comment type="function">
    <text evidence="5">Modulates RecA activity.</text>
</comment>
<dbReference type="InterPro" id="IPR003783">
    <property type="entry name" value="Regulatory_RecX"/>
</dbReference>
<reference evidence="10 11" key="1">
    <citation type="submission" date="2017-01" db="EMBL/GenBank/DDBJ databases">
        <authorList>
            <person name="Mah S.A."/>
            <person name="Swanson W.J."/>
            <person name="Moy G.W."/>
            <person name="Vacquier V.D."/>
        </authorList>
    </citation>
    <scope>NUCLEOTIDE SEQUENCE [LARGE SCALE GENOMIC DNA]</scope>
    <source>
        <strain evidence="10 11">NIO-1016</strain>
    </source>
</reference>
<dbReference type="PANTHER" id="PTHR33602">
    <property type="entry name" value="REGULATORY PROTEIN RECX FAMILY PROTEIN"/>
    <property type="match status" value="1"/>
</dbReference>
<evidence type="ECO:0000256" key="1">
    <source>
        <dbReference type="ARBA" id="ARBA00004496"/>
    </source>
</evidence>
<dbReference type="Pfam" id="PF21982">
    <property type="entry name" value="RecX_HTH1"/>
    <property type="match status" value="1"/>
</dbReference>
<evidence type="ECO:0000313" key="10">
    <source>
        <dbReference type="EMBL" id="SIQ97403.1"/>
    </source>
</evidence>
<comment type="similarity">
    <text evidence="2 5">Belongs to the RecX family.</text>
</comment>
<evidence type="ECO:0000259" key="6">
    <source>
        <dbReference type="Pfam" id="PF02631"/>
    </source>
</evidence>
<evidence type="ECO:0000256" key="5">
    <source>
        <dbReference type="HAMAP-Rule" id="MF_01114"/>
    </source>
</evidence>
<dbReference type="Proteomes" id="UP000186385">
    <property type="component" value="Unassembled WGS sequence"/>
</dbReference>
<keyword evidence="4 5" id="KW-0963">Cytoplasm</keyword>
<protein>
    <recommendedName>
        <fullName evidence="3 5">Regulatory protein RecX</fullName>
    </recommendedName>
</protein>
<reference evidence="12" key="2">
    <citation type="submission" date="2017-03" db="EMBL/GenBank/DDBJ databases">
        <title>Bacillus sp. V-88(T) DSM27956, whole genome shotgun sequencing project.</title>
        <authorList>
            <person name="Dastager S.G."/>
            <person name="Neurgaonkar P.S."/>
            <person name="Dharne M.S."/>
        </authorList>
    </citation>
    <scope>NUCLEOTIDE SEQUENCE [LARGE SCALE GENOMIC DNA]</scope>
    <source>
        <strain evidence="12">DSM 25145</strain>
    </source>
</reference>
<accession>A0A1N6X4Z7</accession>
<sequence length="266" mass="30674">MGVITKIAIQQKRVDRYNIDIDGQYAFSADEAVLIEFNLKKGQTLTEEDIARIGLRDGVQRGVNTAINFLSMRMRSEKEVRDYLKKKEIDQEAHEEIMERLGAMGYLNDEQFADAYIKTQIQTTEKGPAVILRELKEKGIRDDTAASLMEQFTVEAQVEKAGVLFEKALKKYKKDSAFLQQKKAEQLILTKGYSAAVMKKAANALEPDEEAEQEALMHQAEKAHRRYRALEAREYRQKMKTALYRKGFDLTDIDRAINRLLEEEER</sequence>
<feature type="domain" description="RecX third three-helical" evidence="7">
    <location>
        <begin position="211"/>
        <end position="257"/>
    </location>
</feature>
<keyword evidence="12" id="KW-1185">Reference proteome</keyword>
<dbReference type="GO" id="GO:0006282">
    <property type="term" value="P:regulation of DNA repair"/>
    <property type="evidence" value="ECO:0007669"/>
    <property type="project" value="UniProtKB-UniRule"/>
</dbReference>
<dbReference type="InterPro" id="IPR053924">
    <property type="entry name" value="RecX_HTH_2nd"/>
</dbReference>
<proteinExistence type="inferred from homology"/>
<evidence type="ECO:0000256" key="4">
    <source>
        <dbReference type="ARBA" id="ARBA00022490"/>
    </source>
</evidence>
<evidence type="ECO:0000259" key="7">
    <source>
        <dbReference type="Pfam" id="PF21981"/>
    </source>
</evidence>
<dbReference type="EMBL" id="FTLX01000004">
    <property type="protein sequence ID" value="SIQ97403.1"/>
    <property type="molecule type" value="Genomic_DNA"/>
</dbReference>
<evidence type="ECO:0000256" key="3">
    <source>
        <dbReference type="ARBA" id="ARBA00018111"/>
    </source>
</evidence>
<evidence type="ECO:0000313" key="12">
    <source>
        <dbReference type="Proteomes" id="UP000215545"/>
    </source>
</evidence>
<dbReference type="RefSeq" id="WP_045851382.1">
    <property type="nucleotide sequence ID" value="NZ_FTLX01000004.1"/>
</dbReference>